<keyword evidence="1" id="KW-0812">Transmembrane</keyword>
<feature type="transmembrane region" description="Helical" evidence="1">
    <location>
        <begin position="12"/>
        <end position="35"/>
    </location>
</feature>
<feature type="transmembrane region" description="Helical" evidence="1">
    <location>
        <begin position="162"/>
        <end position="184"/>
    </location>
</feature>
<feature type="transmembrane region" description="Helical" evidence="1">
    <location>
        <begin position="47"/>
        <end position="69"/>
    </location>
</feature>
<sequence length="383" mass="41100">MDKVISIVAGNLFPLWLVGANLIARLGGMIILLLIGHSFSPEILGSYFAMLATAGLAVTATQAGSGPLLIRLMQGGALPKALFVVAIRLLIAGLAVSTLVSRPEFELNMHWPFLIMPVAAALSPDWVIAARTEFGRLGKIALIAQATGITFAVIAAEQTNDFLLFTIAPVISFTAFLSAIFLALRPTTSRRKPVNADALDIRQSIGLIGFTLLAGFLPNLDFVLLGNDEHSLFLAQRIFLFCGGLIAAISATLFAKQHGGLARDLWLFVPMSLVSLALLVGPDQIANLIYGSPEATLISVLQNGAFWPLLLALVTRQCLILQETARAAGVGWFLLFMLVGSAAILPNHQDTIELIITCQLRLAAIYIALSAFQFWSKGREARL</sequence>
<feature type="transmembrane region" description="Helical" evidence="1">
    <location>
        <begin position="296"/>
        <end position="315"/>
    </location>
</feature>
<dbReference type="EMBL" id="JPWI01000008">
    <property type="protein sequence ID" value="RCK45081.1"/>
    <property type="molecule type" value="Genomic_DNA"/>
</dbReference>
<reference evidence="2 3" key="1">
    <citation type="submission" date="2014-07" db="EMBL/GenBank/DDBJ databases">
        <title>Draft genome sequence of Thalassospira profundimaris PR54-5.</title>
        <authorList>
            <person name="Lai Q."/>
            <person name="Shao Z."/>
        </authorList>
    </citation>
    <scope>NUCLEOTIDE SEQUENCE [LARGE SCALE GENOMIC DNA]</scope>
    <source>
        <strain evidence="2 3">PR54-5</strain>
    </source>
</reference>
<evidence type="ECO:0008006" key="4">
    <source>
        <dbReference type="Google" id="ProtNLM"/>
    </source>
</evidence>
<feature type="transmembrane region" description="Helical" evidence="1">
    <location>
        <begin position="267"/>
        <end position="290"/>
    </location>
</feature>
<feature type="transmembrane region" description="Helical" evidence="1">
    <location>
        <begin position="81"/>
        <end position="99"/>
    </location>
</feature>
<feature type="transmembrane region" description="Helical" evidence="1">
    <location>
        <begin position="111"/>
        <end position="130"/>
    </location>
</feature>
<dbReference type="Proteomes" id="UP000252255">
    <property type="component" value="Unassembled WGS sequence"/>
</dbReference>
<keyword evidence="1" id="KW-1133">Transmembrane helix</keyword>
<comment type="caution">
    <text evidence="2">The sequence shown here is derived from an EMBL/GenBank/DDBJ whole genome shotgun (WGS) entry which is preliminary data.</text>
</comment>
<dbReference type="AlphaFoldDB" id="A0A367WX39"/>
<keyword evidence="1" id="KW-0472">Membrane</keyword>
<evidence type="ECO:0000313" key="3">
    <source>
        <dbReference type="Proteomes" id="UP000252255"/>
    </source>
</evidence>
<feature type="transmembrane region" description="Helical" evidence="1">
    <location>
        <begin position="137"/>
        <end position="156"/>
    </location>
</feature>
<gene>
    <name evidence="2" type="ORF">TH30_13835</name>
</gene>
<protein>
    <recommendedName>
        <fullName evidence="4">Polysaccharide biosynthesis protein</fullName>
    </recommendedName>
</protein>
<proteinExistence type="predicted"/>
<organism evidence="2 3">
    <name type="scientific">Thalassospira profundimaris</name>
    <dbReference type="NCBI Taxonomy" id="502049"/>
    <lineage>
        <taxon>Bacteria</taxon>
        <taxon>Pseudomonadati</taxon>
        <taxon>Pseudomonadota</taxon>
        <taxon>Alphaproteobacteria</taxon>
        <taxon>Rhodospirillales</taxon>
        <taxon>Thalassospiraceae</taxon>
        <taxon>Thalassospira</taxon>
    </lineage>
</organism>
<accession>A0A367WX39</accession>
<feature type="transmembrane region" description="Helical" evidence="1">
    <location>
        <begin position="327"/>
        <end position="345"/>
    </location>
</feature>
<evidence type="ECO:0000256" key="1">
    <source>
        <dbReference type="SAM" id="Phobius"/>
    </source>
</evidence>
<name>A0A367WX39_9PROT</name>
<evidence type="ECO:0000313" key="2">
    <source>
        <dbReference type="EMBL" id="RCK45081.1"/>
    </source>
</evidence>
<feature type="transmembrane region" description="Helical" evidence="1">
    <location>
        <begin position="205"/>
        <end position="226"/>
    </location>
</feature>
<feature type="transmembrane region" description="Helical" evidence="1">
    <location>
        <begin position="351"/>
        <end position="375"/>
    </location>
</feature>
<feature type="transmembrane region" description="Helical" evidence="1">
    <location>
        <begin position="238"/>
        <end position="255"/>
    </location>
</feature>